<evidence type="ECO:0000256" key="1">
    <source>
        <dbReference type="SAM" id="Phobius"/>
    </source>
</evidence>
<proteinExistence type="predicted"/>
<dbReference type="RefSeq" id="WP_263592813.1">
    <property type="nucleotide sequence ID" value="NZ_CP107020.1"/>
</dbReference>
<reference evidence="2" key="1">
    <citation type="submission" date="2022-10" db="EMBL/GenBank/DDBJ databases">
        <title>Whole-Genome Sequencing of Brachybacterium huguangmaarense BRM-3, Isolated from Betula schmidtii.</title>
        <authorList>
            <person name="Haam D."/>
        </authorList>
    </citation>
    <scope>NUCLEOTIDE SEQUENCE</scope>
    <source>
        <strain evidence="2">BRM-3</strain>
    </source>
</reference>
<name>A0ABY6FXF4_9MICO</name>
<accession>A0ABY6FXF4</accession>
<evidence type="ECO:0000313" key="3">
    <source>
        <dbReference type="Proteomes" id="UP001164305"/>
    </source>
</evidence>
<keyword evidence="1" id="KW-0812">Transmembrane</keyword>
<keyword evidence="3" id="KW-1185">Reference proteome</keyword>
<organism evidence="2 3">
    <name type="scientific">Brachybacterium huguangmaarense</name>
    <dbReference type="NCBI Taxonomy" id="1652028"/>
    <lineage>
        <taxon>Bacteria</taxon>
        <taxon>Bacillati</taxon>
        <taxon>Actinomycetota</taxon>
        <taxon>Actinomycetes</taxon>
        <taxon>Micrococcales</taxon>
        <taxon>Dermabacteraceae</taxon>
        <taxon>Brachybacterium</taxon>
    </lineage>
</organism>
<gene>
    <name evidence="2" type="ORF">BRM3_08030</name>
</gene>
<dbReference type="Proteomes" id="UP001164305">
    <property type="component" value="Chromosome"/>
</dbReference>
<feature type="transmembrane region" description="Helical" evidence="1">
    <location>
        <begin position="47"/>
        <end position="70"/>
    </location>
</feature>
<keyword evidence="1" id="KW-0472">Membrane</keyword>
<sequence length="124" mass="12467">MVVLSIGLGGFLLVLVDRVVERRRETARMRLAGVPVGVVRSAHAVEVAIPLLVGAAGALVVGHVIATAYIDVGDIGARADEALTRPTGYLGLAAVGALVGSVLVAAVSALGLGARPGPADLRRT</sequence>
<feature type="transmembrane region" description="Helical" evidence="1">
    <location>
        <begin position="90"/>
        <end position="114"/>
    </location>
</feature>
<protein>
    <recommendedName>
        <fullName evidence="4">ABC3 transporter permease protein domain-containing protein</fullName>
    </recommendedName>
</protein>
<evidence type="ECO:0008006" key="4">
    <source>
        <dbReference type="Google" id="ProtNLM"/>
    </source>
</evidence>
<keyword evidence="1" id="KW-1133">Transmembrane helix</keyword>
<dbReference type="EMBL" id="CP107020">
    <property type="protein sequence ID" value="UYG15599.1"/>
    <property type="molecule type" value="Genomic_DNA"/>
</dbReference>
<evidence type="ECO:0000313" key="2">
    <source>
        <dbReference type="EMBL" id="UYG15599.1"/>
    </source>
</evidence>